<accession>A0ABT5AWI5</accession>
<organism evidence="1 2">
    <name type="scientific">Nannocystis radixulma</name>
    <dbReference type="NCBI Taxonomy" id="2995305"/>
    <lineage>
        <taxon>Bacteria</taxon>
        <taxon>Pseudomonadati</taxon>
        <taxon>Myxococcota</taxon>
        <taxon>Polyangia</taxon>
        <taxon>Nannocystales</taxon>
        <taxon>Nannocystaceae</taxon>
        <taxon>Nannocystis</taxon>
    </lineage>
</organism>
<dbReference type="RefSeq" id="WP_271993653.1">
    <property type="nucleotide sequence ID" value="NZ_JAQNDN010000001.1"/>
</dbReference>
<protein>
    <submittedName>
        <fullName evidence="1">Uncharacterized protein</fullName>
    </submittedName>
</protein>
<comment type="caution">
    <text evidence="1">The sequence shown here is derived from an EMBL/GenBank/DDBJ whole genome shotgun (WGS) entry which is preliminary data.</text>
</comment>
<reference evidence="1 2" key="1">
    <citation type="submission" date="2022-11" db="EMBL/GenBank/DDBJ databases">
        <title>Minimal conservation of predation-associated metabolite biosynthetic gene clusters underscores biosynthetic potential of Myxococcota including descriptions for ten novel species: Archangium lansinium sp. nov., Myxococcus landrumus sp. nov., Nannocystis bai.</title>
        <authorList>
            <person name="Ahearne A."/>
            <person name="Stevens C."/>
            <person name="Dowd S."/>
        </authorList>
    </citation>
    <scope>NUCLEOTIDE SEQUENCE [LARGE SCALE GENOMIC DNA]</scope>
    <source>
        <strain evidence="1 2">NCELM</strain>
    </source>
</reference>
<dbReference type="InterPro" id="IPR011043">
    <property type="entry name" value="Gal_Oxase/kelch_b-propeller"/>
</dbReference>
<name>A0ABT5AWI5_9BACT</name>
<dbReference type="SUPFAM" id="SSF50965">
    <property type="entry name" value="Galactose oxidase, central domain"/>
    <property type="match status" value="1"/>
</dbReference>
<evidence type="ECO:0000313" key="1">
    <source>
        <dbReference type="EMBL" id="MDC0666208.1"/>
    </source>
</evidence>
<dbReference type="EMBL" id="JAQNDN010000001">
    <property type="protein sequence ID" value="MDC0666208.1"/>
    <property type="molecule type" value="Genomic_DNA"/>
</dbReference>
<sequence length="330" mass="36239">MSSSGETSDTGVGVGPVCGPDTTSVLGQLVQNLTPKTWVKMPENTSLTGLTLDYSLAYYADSGVWDPVRHVVRWVGGPGACCADPAIYRMLTYDPAKDEWSVSDTPFTGTGHAYDGNAVHSTTGDHYFTRYYDKVVRRWDGSNWHDLPALPFGVSAAQGLAWFPSLQGGAGGLVFANGNGQLAWFDGTQWASVSDAQTEPWGTYHVFAEHNPVLNAVWIGGGNQAERVHYRLDSTLTLTRLDDAPFDLRVSDSFHSVDPVTGKFIVTKRADDSFWEFDMDQDEWTQITDTSGPKPLLGASAFHVSIPECGVILYFVHNGDTREVFLYRHE</sequence>
<proteinExistence type="predicted"/>
<keyword evidence="2" id="KW-1185">Reference proteome</keyword>
<dbReference type="Proteomes" id="UP001217838">
    <property type="component" value="Unassembled WGS sequence"/>
</dbReference>
<evidence type="ECO:0000313" key="2">
    <source>
        <dbReference type="Proteomes" id="UP001217838"/>
    </source>
</evidence>
<gene>
    <name evidence="1" type="ORF">POL58_00600</name>
</gene>